<dbReference type="EMBL" id="KM817656">
    <property type="protein sequence ID" value="AJG39206.1"/>
    <property type="molecule type" value="Viral_cRNA"/>
</dbReference>
<evidence type="ECO:0000256" key="4">
    <source>
        <dbReference type="ARBA" id="ARBA00022844"/>
    </source>
</evidence>
<gene>
    <name evidence="12" type="primary">G</name>
</gene>
<feature type="domain" description="Spike glycoprotein fusion" evidence="10">
    <location>
        <begin position="70"/>
        <end position="167"/>
    </location>
</feature>
<evidence type="ECO:0000256" key="7">
    <source>
        <dbReference type="ARBA" id="ARBA00023136"/>
    </source>
</evidence>
<dbReference type="RefSeq" id="YP_009305106.1">
    <property type="nucleotide sequence ID" value="NC_031302.1"/>
</dbReference>
<feature type="domain" description="Spike glycoprotein G central" evidence="11">
    <location>
        <begin position="272"/>
        <end position="372"/>
    </location>
</feature>
<evidence type="ECO:0000256" key="8">
    <source>
        <dbReference type="ARBA" id="ARBA00023180"/>
    </source>
</evidence>
<dbReference type="Pfam" id="PF00974">
    <property type="entry name" value="Rhabdo_glycop_FD"/>
    <property type="match status" value="1"/>
</dbReference>
<dbReference type="KEGG" id="vg:29140348"/>
<evidence type="ECO:0000256" key="3">
    <source>
        <dbReference type="ARBA" id="ARBA00022729"/>
    </source>
</evidence>
<evidence type="ECO:0000259" key="11">
    <source>
        <dbReference type="Pfam" id="PF24833"/>
    </source>
</evidence>
<keyword evidence="6 9" id="KW-1133">Transmembrane helix</keyword>
<dbReference type="SUPFAM" id="SSF161008">
    <property type="entry name" value="Viral glycoprotein ectodomain-like"/>
    <property type="match status" value="1"/>
</dbReference>
<keyword evidence="5" id="KW-0261">Viral envelope protein</keyword>
<dbReference type="Gene3D" id="2.30.29.130">
    <property type="match status" value="1"/>
</dbReference>
<comment type="subcellular location">
    <subcellularLocation>
        <location evidence="1">Virion membrane</location>
        <topology evidence="1">Single-pass type I membrane protein</topology>
    </subcellularLocation>
</comment>
<dbReference type="Proteomes" id="UP000204561">
    <property type="component" value="Segment"/>
</dbReference>
<name>A0A0B5KRS6_9RHAB</name>
<evidence type="ECO:0000259" key="10">
    <source>
        <dbReference type="Pfam" id="PF00974"/>
    </source>
</evidence>
<evidence type="ECO:0000313" key="13">
    <source>
        <dbReference type="Proteomes" id="UP000204561"/>
    </source>
</evidence>
<accession>A0A0B5KRS6</accession>
<dbReference type="GO" id="GO:0055036">
    <property type="term" value="C:virion membrane"/>
    <property type="evidence" value="ECO:0007669"/>
    <property type="project" value="UniProtKB-SubCell"/>
</dbReference>
<evidence type="ECO:0000256" key="6">
    <source>
        <dbReference type="ARBA" id="ARBA00022989"/>
    </source>
</evidence>
<evidence type="ECO:0000313" key="12">
    <source>
        <dbReference type="EMBL" id="AJG39206.1"/>
    </source>
</evidence>
<evidence type="ECO:0000256" key="1">
    <source>
        <dbReference type="ARBA" id="ARBA00004563"/>
    </source>
</evidence>
<feature type="transmembrane region" description="Helical" evidence="9">
    <location>
        <begin position="470"/>
        <end position="496"/>
    </location>
</feature>
<dbReference type="GO" id="GO:0019031">
    <property type="term" value="C:viral envelope"/>
    <property type="evidence" value="ECO:0007669"/>
    <property type="project" value="UniProtKB-KW"/>
</dbReference>
<protein>
    <submittedName>
        <fullName evidence="12">Glycoprotein</fullName>
    </submittedName>
</protein>
<dbReference type="OrthoDB" id="21147at10239"/>
<dbReference type="InterPro" id="IPR001903">
    <property type="entry name" value="Rhabdo_glycop_FD"/>
</dbReference>
<keyword evidence="4" id="KW-0946">Virion</keyword>
<keyword evidence="8" id="KW-0325">Glycoprotein</keyword>
<evidence type="ECO:0000256" key="2">
    <source>
        <dbReference type="ARBA" id="ARBA00022692"/>
    </source>
</evidence>
<evidence type="ECO:0000256" key="9">
    <source>
        <dbReference type="SAM" id="Phobius"/>
    </source>
</evidence>
<keyword evidence="2 9" id="KW-0812">Transmembrane</keyword>
<keyword evidence="7 9" id="KW-0472">Membrane</keyword>
<dbReference type="InterPro" id="IPR055447">
    <property type="entry name" value="Rhabdo_glycop_CD"/>
</dbReference>
<keyword evidence="3" id="KW-0732">Signal</keyword>
<organism evidence="12 13">
    <name type="scientific">Wuhan Louse Fly Virus 9</name>
    <dbReference type="NCBI Taxonomy" id="1608123"/>
    <lineage>
        <taxon>Viruses</taxon>
        <taxon>Riboviria</taxon>
        <taxon>Orthornavirae</taxon>
        <taxon>Negarnaviricota</taxon>
        <taxon>Haploviricotina</taxon>
        <taxon>Monjiviricetes</taxon>
        <taxon>Mononegavirales</taxon>
        <taxon>Rhabdoviridae</taxon>
        <taxon>Alpharhabdovirinae</taxon>
        <taxon>Sigmavirus</taxon>
        <taxon>Sigmavirus hippoboscid</taxon>
    </lineage>
</organism>
<dbReference type="GeneID" id="29140348"/>
<keyword evidence="13" id="KW-1185">Reference proteome</keyword>
<reference evidence="12 13" key="1">
    <citation type="journal article" date="2015" name="Elife">
        <title>Unprecedented genomic diversity of RNA viruses in arthropods reveals the ancestry of negative-sense RNA viruses.</title>
        <authorList>
            <person name="Li C.X."/>
            <person name="Shi M."/>
            <person name="Tian J.H."/>
            <person name="Lin X.D."/>
            <person name="Kang Y.J."/>
            <person name="Chen L.J."/>
            <person name="Qin X.C."/>
            <person name="Xu J."/>
            <person name="Holmes E.C."/>
            <person name="Zhang Y.Z."/>
        </authorList>
    </citation>
    <scope>NUCLEOTIDE SEQUENCE [LARGE SCALE GENOMIC DNA]</scope>
    <source>
        <strain evidence="12 13">BFJSC-7</strain>
    </source>
</reference>
<dbReference type="Pfam" id="PF24833">
    <property type="entry name" value="Rhabdo_glycop_CD"/>
    <property type="match status" value="1"/>
</dbReference>
<evidence type="ECO:0000256" key="5">
    <source>
        <dbReference type="ARBA" id="ARBA00022879"/>
    </source>
</evidence>
<sequence length="537" mass="60343">MLLQTLFFMLNVQVSFSILYPQFIGPSWSVANPSHIYCPRITTNYDASIHTKVADLLLLETSIDDHIETPGYLCHKTVYTVTCEENFVGAKTVTYHVIGAKVKKEECLEAIEEYKEGEQTLESFPAPVCHYMEKTDTSSTVITVSPHSVLLDPYTMLLIDPIFVTGRSKGNFSNTIHQDVVWVRSSVENIDVCKIGSVVSGFLFRNVQKEETRDPKNLSIQLDTGRVYHLEGSCSLMYCGENGIRLPSGEWLNVQPVTTSVRLQTFIELSPCKSELLISIDHNHGARLEDISPLSAISHVQCLNTLSKLLEGSPVSQYDISFLVQTTEGPGVIYWLKEGTLLQSRGNYLEVTLNSKDFNSGVIGSDKDGHIVIEQNRYRVDPSKELYYLPNGFTITNNELITPPGLILTSTLHNLLLHPTQLVPIHHPIINTLPTDPNILPSWKDLSTNSTMIPWLSWDGSTPWWLNWKIYVSGLLSLVTVILSIFISLKLTICLCKNAFKRKGRKQTANIEIQEGDPIPLAVFKRHTPQTNDTYTF</sequence>
<proteinExistence type="predicted"/>